<dbReference type="AlphaFoldDB" id="A0A9Q1J5P6"/>
<name>A0A9Q1J5P6_SYNKA</name>
<evidence type="ECO:0000313" key="1">
    <source>
        <dbReference type="EMBL" id="KAJ8368193.1"/>
    </source>
</evidence>
<organism evidence="1 2">
    <name type="scientific">Synaphobranchus kaupii</name>
    <name type="common">Kaup's arrowtooth eel</name>
    <dbReference type="NCBI Taxonomy" id="118154"/>
    <lineage>
        <taxon>Eukaryota</taxon>
        <taxon>Metazoa</taxon>
        <taxon>Chordata</taxon>
        <taxon>Craniata</taxon>
        <taxon>Vertebrata</taxon>
        <taxon>Euteleostomi</taxon>
        <taxon>Actinopterygii</taxon>
        <taxon>Neopterygii</taxon>
        <taxon>Teleostei</taxon>
        <taxon>Anguilliformes</taxon>
        <taxon>Synaphobranchidae</taxon>
        <taxon>Synaphobranchus</taxon>
    </lineage>
</organism>
<comment type="caution">
    <text evidence="1">The sequence shown here is derived from an EMBL/GenBank/DDBJ whole genome shotgun (WGS) entry which is preliminary data.</text>
</comment>
<sequence>MGTQNSDKMHLFLSGRSSLQVLRLRFRELWRPASSNRTYSSHATPPSSAVLRRLPTCQTLHPCENLPVLPVPTPKLTSLCFLPSTGVVVPVQFQSSRIPVQSRCESCTFLQVQFRFGTIRSRTRFLSGPPGPVPVQSRCESCTFLQVQFRFGTIRSRTRFLSGPPGPVPVQSRCYLHLLSSPVPAWNPFRILKSSSGLEQSVPGFLTLPCVIFVLAFPVQFWDYPKT</sequence>
<dbReference type="EMBL" id="JAINUF010000003">
    <property type="protein sequence ID" value="KAJ8368193.1"/>
    <property type="molecule type" value="Genomic_DNA"/>
</dbReference>
<gene>
    <name evidence="1" type="ORF">SKAU_G00082210</name>
</gene>
<reference evidence="1" key="1">
    <citation type="journal article" date="2023" name="Science">
        <title>Genome structures resolve the early diversification of teleost fishes.</title>
        <authorList>
            <person name="Parey E."/>
            <person name="Louis A."/>
            <person name="Montfort J."/>
            <person name="Bouchez O."/>
            <person name="Roques C."/>
            <person name="Iampietro C."/>
            <person name="Lluch J."/>
            <person name="Castinel A."/>
            <person name="Donnadieu C."/>
            <person name="Desvignes T."/>
            <person name="Floi Bucao C."/>
            <person name="Jouanno E."/>
            <person name="Wen M."/>
            <person name="Mejri S."/>
            <person name="Dirks R."/>
            <person name="Jansen H."/>
            <person name="Henkel C."/>
            <person name="Chen W.J."/>
            <person name="Zahm M."/>
            <person name="Cabau C."/>
            <person name="Klopp C."/>
            <person name="Thompson A.W."/>
            <person name="Robinson-Rechavi M."/>
            <person name="Braasch I."/>
            <person name="Lecointre G."/>
            <person name="Bobe J."/>
            <person name="Postlethwait J.H."/>
            <person name="Berthelot C."/>
            <person name="Roest Crollius H."/>
            <person name="Guiguen Y."/>
        </authorList>
    </citation>
    <scope>NUCLEOTIDE SEQUENCE</scope>
    <source>
        <strain evidence="1">WJC10195</strain>
    </source>
</reference>
<proteinExistence type="predicted"/>
<keyword evidence="2" id="KW-1185">Reference proteome</keyword>
<accession>A0A9Q1J5P6</accession>
<dbReference type="Proteomes" id="UP001152622">
    <property type="component" value="Chromosome 3"/>
</dbReference>
<protein>
    <submittedName>
        <fullName evidence="1">Uncharacterized protein</fullName>
    </submittedName>
</protein>
<evidence type="ECO:0000313" key="2">
    <source>
        <dbReference type="Proteomes" id="UP001152622"/>
    </source>
</evidence>